<name>A0A0R1LZG1_9LACO</name>
<dbReference type="EMBL" id="AZDU01000031">
    <property type="protein sequence ID" value="KRL01023.1"/>
    <property type="molecule type" value="Genomic_DNA"/>
</dbReference>
<dbReference type="InterPro" id="IPR016163">
    <property type="entry name" value="Ald_DH_C"/>
</dbReference>
<evidence type="ECO:0000313" key="7">
    <source>
        <dbReference type="EMBL" id="KRL01023.1"/>
    </source>
</evidence>
<dbReference type="eggNOG" id="COG1012">
    <property type="taxonomic scope" value="Bacteria"/>
</dbReference>
<dbReference type="InterPro" id="IPR029510">
    <property type="entry name" value="Ald_DH_CS_GLU"/>
</dbReference>
<dbReference type="PANTHER" id="PTHR43217:SF2">
    <property type="entry name" value="SUCCINATE-SEMIALDEHYDE DEHYDROGENASE [NADP(+)]"/>
    <property type="match status" value="1"/>
</dbReference>
<dbReference type="InterPro" id="IPR016162">
    <property type="entry name" value="Ald_DH_N"/>
</dbReference>
<dbReference type="InterPro" id="IPR015590">
    <property type="entry name" value="Aldehyde_DH_dom"/>
</dbReference>
<dbReference type="SUPFAM" id="SSF53720">
    <property type="entry name" value="ALDH-like"/>
    <property type="match status" value="1"/>
</dbReference>
<dbReference type="PANTHER" id="PTHR43217">
    <property type="entry name" value="SUCCINATE SEMIALDEHYDE DEHYDROGENASE [NAD(P)+] SAD"/>
    <property type="match status" value="1"/>
</dbReference>
<dbReference type="InterPro" id="IPR044148">
    <property type="entry name" value="ALDH_GabD1-like"/>
</dbReference>
<evidence type="ECO:0000256" key="5">
    <source>
        <dbReference type="RuleBase" id="RU003345"/>
    </source>
</evidence>
<sequence length="486" mass="53829">MKLIVINNQEWRQNAISLRKEAEQAMAKYASVNPYTNEVFATYENPTKDHVEDSLALAHALYKKWRHEDPSVRAETLKKIAAKFQEKRAEMAKIMTLEMGKKLSESLEEVDICIGIMNYYADHGPELLQPVDLPNPYGHAYYLKQATGVIMACEPWNFPLYQVIRVFAPNFVVGNPMLLKHAHNVPSSANMAAKLVRAGGAPEGSLINLFLTYDQLDEVIADPRVQGVALTGSERGGQSVAENAGKNLKKSTMELGGNDAFIVLSDADPAVLKKALSDARSYNNGQVCTSSKRMIVVKDRYEEVLEDMKEVYEGLKWGDPLLDETTLPPMNSESSKEKLQKQVDQAIAGGAKVYYQYPEIDSKGAFFRPIILTNVTKDNPVFDQEMFGPVCVVYKVEDEDEAIELANDSSYGLGSSVISSDIQHAEEVAAQIETGMTVINGRWITDGSLPFGGVKKSGYGRELSPLGLEAFVNEHLVIDFTDQNSK</sequence>
<comment type="similarity">
    <text evidence="1 5">Belongs to the aldehyde dehydrogenase family.</text>
</comment>
<dbReference type="InterPro" id="IPR016161">
    <property type="entry name" value="Ald_DH/histidinol_DH"/>
</dbReference>
<evidence type="ECO:0000256" key="4">
    <source>
        <dbReference type="PROSITE-ProRule" id="PRU10007"/>
    </source>
</evidence>
<dbReference type="InterPro" id="IPR047110">
    <property type="entry name" value="GABD/Sad-like"/>
</dbReference>
<dbReference type="FunFam" id="3.40.605.10:FF:000012">
    <property type="entry name" value="NAD-dependent succinate-semialdehyde dehydrogenase"/>
    <property type="match status" value="1"/>
</dbReference>
<evidence type="ECO:0000259" key="6">
    <source>
        <dbReference type="Pfam" id="PF00171"/>
    </source>
</evidence>
<proteinExistence type="inferred from homology"/>
<organism evidence="7 8">
    <name type="scientific">Lactobacillus equicursoris DSM 19284 = JCM 14600 = CIP 110162</name>
    <dbReference type="NCBI Taxonomy" id="1293597"/>
    <lineage>
        <taxon>Bacteria</taxon>
        <taxon>Bacillati</taxon>
        <taxon>Bacillota</taxon>
        <taxon>Bacilli</taxon>
        <taxon>Lactobacillales</taxon>
        <taxon>Lactobacillaceae</taxon>
        <taxon>Lactobacillus</taxon>
    </lineage>
</organism>
<keyword evidence="3 5" id="KW-0560">Oxidoreductase</keyword>
<dbReference type="Gene3D" id="3.40.605.10">
    <property type="entry name" value="Aldehyde Dehydrogenase, Chain A, domain 1"/>
    <property type="match status" value="1"/>
</dbReference>
<reference evidence="7 8" key="1">
    <citation type="journal article" date="2015" name="Genome Announc.">
        <title>Expanding the biotechnology potential of lactobacilli through comparative genomics of 213 strains and associated genera.</title>
        <authorList>
            <person name="Sun Z."/>
            <person name="Harris H.M."/>
            <person name="McCann A."/>
            <person name="Guo C."/>
            <person name="Argimon S."/>
            <person name="Zhang W."/>
            <person name="Yang X."/>
            <person name="Jeffery I.B."/>
            <person name="Cooney J.C."/>
            <person name="Kagawa T.F."/>
            <person name="Liu W."/>
            <person name="Song Y."/>
            <person name="Salvetti E."/>
            <person name="Wrobel A."/>
            <person name="Rasinkangas P."/>
            <person name="Parkhill J."/>
            <person name="Rea M.C."/>
            <person name="O'Sullivan O."/>
            <person name="Ritari J."/>
            <person name="Douillard F.P."/>
            <person name="Paul Ross R."/>
            <person name="Yang R."/>
            <person name="Briner A.E."/>
            <person name="Felis G.E."/>
            <person name="de Vos W.M."/>
            <person name="Barrangou R."/>
            <person name="Klaenhammer T.R."/>
            <person name="Caufield P.W."/>
            <person name="Cui Y."/>
            <person name="Zhang H."/>
            <person name="O'Toole P.W."/>
        </authorList>
    </citation>
    <scope>NUCLEOTIDE SEQUENCE [LARGE SCALE GENOMIC DNA]</scope>
    <source>
        <strain evidence="7 8">DSM 19284</strain>
    </source>
</reference>
<evidence type="ECO:0000313" key="8">
    <source>
        <dbReference type="Proteomes" id="UP000051074"/>
    </source>
</evidence>
<comment type="caution">
    <text evidence="7">The sequence shown here is derived from an EMBL/GenBank/DDBJ whole genome shotgun (WGS) entry which is preliminary data.</text>
</comment>
<accession>A0A0R1LZG1</accession>
<dbReference type="GO" id="GO:0004777">
    <property type="term" value="F:succinate-semialdehyde dehydrogenase (NAD+) activity"/>
    <property type="evidence" value="ECO:0007669"/>
    <property type="project" value="TreeGrafter"/>
</dbReference>
<dbReference type="Proteomes" id="UP000051074">
    <property type="component" value="Unassembled WGS sequence"/>
</dbReference>
<dbReference type="Gene3D" id="3.40.309.10">
    <property type="entry name" value="Aldehyde Dehydrogenase, Chain A, domain 2"/>
    <property type="match status" value="1"/>
</dbReference>
<dbReference type="Pfam" id="PF00171">
    <property type="entry name" value="Aldedh"/>
    <property type="match status" value="1"/>
</dbReference>
<evidence type="ECO:0000256" key="2">
    <source>
        <dbReference type="ARBA" id="ARBA00022857"/>
    </source>
</evidence>
<evidence type="ECO:0000256" key="1">
    <source>
        <dbReference type="ARBA" id="ARBA00009986"/>
    </source>
</evidence>
<feature type="domain" description="Aldehyde dehydrogenase" evidence="6">
    <location>
        <begin position="27"/>
        <end position="473"/>
    </location>
</feature>
<keyword evidence="8" id="KW-1185">Reference proteome</keyword>
<dbReference type="STRING" id="1293597.FC20_GL001050"/>
<evidence type="ECO:0000256" key="3">
    <source>
        <dbReference type="ARBA" id="ARBA00023002"/>
    </source>
</evidence>
<protein>
    <submittedName>
        <fullName evidence="7">Succinate-semialdehyde dehydrogenase</fullName>
    </submittedName>
</protein>
<dbReference type="CDD" id="cd07100">
    <property type="entry name" value="ALDH_SSADH1_GabD1"/>
    <property type="match status" value="1"/>
</dbReference>
<dbReference type="PATRIC" id="fig|1293597.4.peg.1124"/>
<gene>
    <name evidence="7" type="ORF">FC20_GL001050</name>
</gene>
<dbReference type="GO" id="GO:0004030">
    <property type="term" value="F:aldehyde dehydrogenase [NAD(P)+] activity"/>
    <property type="evidence" value="ECO:0007669"/>
    <property type="project" value="InterPro"/>
</dbReference>
<dbReference type="AlphaFoldDB" id="A0A0R1LZG1"/>
<keyword evidence="2" id="KW-0521">NADP</keyword>
<dbReference type="PROSITE" id="PS00687">
    <property type="entry name" value="ALDEHYDE_DEHYDR_GLU"/>
    <property type="match status" value="1"/>
</dbReference>
<feature type="active site" evidence="4">
    <location>
        <position position="254"/>
    </location>
</feature>